<accession>A0ABQ7S9K1</accession>
<reference evidence="2 3" key="1">
    <citation type="submission" date="2020-10" db="EMBL/GenBank/DDBJ databases">
        <authorList>
            <person name="Klimov P.B."/>
            <person name="Dyachkov S.M."/>
            <person name="Chetverikov P.E."/>
        </authorList>
    </citation>
    <scope>NUCLEOTIDE SEQUENCE [LARGE SCALE GENOMIC DNA]</scope>
    <source>
        <strain evidence="2">BMOC 18-1129-001#AD2665</strain>
        <tissue evidence="2">Entire mites</tissue>
    </source>
</reference>
<evidence type="ECO:0000256" key="1">
    <source>
        <dbReference type="SAM" id="SignalP"/>
    </source>
</evidence>
<sequence>MIVRIMIASMALVALVMGQQINAQMQDMVDNCRISVMRVSNDLVDTNMKLVQDLQKKAQNSLESSYQLDKLNKNINGIREELNALSANAGDMNPDRISRAVRNIATHQAEIFSMFMSPSFALQMYDTWLWYVTESTRRNAALMGQLPSSCTPN</sequence>
<feature type="signal peptide" evidence="1">
    <location>
        <begin position="1"/>
        <end position="18"/>
    </location>
</feature>
<proteinExistence type="predicted"/>
<keyword evidence="3" id="KW-1185">Reference proteome</keyword>
<name>A0ABQ7S9K1_9ACAR</name>
<protein>
    <submittedName>
        <fullName evidence="2">Uncharacterized protein</fullName>
    </submittedName>
</protein>
<comment type="caution">
    <text evidence="2">The sequence shown here is derived from an EMBL/GenBank/DDBJ whole genome shotgun (WGS) entry which is preliminary data.</text>
</comment>
<organism evidence="2 3">
    <name type="scientific">Fragariocoptes setiger</name>
    <dbReference type="NCBI Taxonomy" id="1670756"/>
    <lineage>
        <taxon>Eukaryota</taxon>
        <taxon>Metazoa</taxon>
        <taxon>Ecdysozoa</taxon>
        <taxon>Arthropoda</taxon>
        <taxon>Chelicerata</taxon>
        <taxon>Arachnida</taxon>
        <taxon>Acari</taxon>
        <taxon>Acariformes</taxon>
        <taxon>Trombidiformes</taxon>
        <taxon>Prostigmata</taxon>
        <taxon>Eupodina</taxon>
        <taxon>Eriophyoidea</taxon>
        <taxon>Phytoptidae</taxon>
        <taxon>Fragariocoptes</taxon>
    </lineage>
</organism>
<feature type="chain" id="PRO_5046221526" evidence="1">
    <location>
        <begin position="19"/>
        <end position="153"/>
    </location>
</feature>
<dbReference type="Proteomes" id="UP000825002">
    <property type="component" value="Unassembled WGS sequence"/>
</dbReference>
<evidence type="ECO:0000313" key="3">
    <source>
        <dbReference type="Proteomes" id="UP000825002"/>
    </source>
</evidence>
<keyword evidence="1" id="KW-0732">Signal</keyword>
<gene>
    <name evidence="2" type="ORF">GZH46_01570</name>
</gene>
<evidence type="ECO:0000313" key="2">
    <source>
        <dbReference type="EMBL" id="KAG9509895.1"/>
    </source>
</evidence>
<dbReference type="EMBL" id="JAIFTH010000293">
    <property type="protein sequence ID" value="KAG9509895.1"/>
    <property type="molecule type" value="Genomic_DNA"/>
</dbReference>